<sequence length="284" mass="31381">MGKSRSLLQQGGSSTDGHPLADWELGGLLLVFWMSISILEVHLKTWMHHITSLTVMLSGLQQLWDQIAPALLQQIHLQGHLRVLMHPLLMGGIHHLVQVQTSLRDQFLVEQETPASSRNSASHGNLLALPGLQTHSKSKTETPKAQSQARVPFAVGILGLLGNVVQLDLEVSFSSSMIFICTSIVSDVMELWRLSLHLKFVFQLLLIQMRFVQGGLQTQHLGQPLIVNDQVPSCSCDCCCCVFVFIVISSREEEASRRGHGDNDRMSVINRKGMSTATWSSGSN</sequence>
<reference evidence="1 2" key="1">
    <citation type="submission" date="2019-03" db="EMBL/GenBank/DDBJ databases">
        <title>First draft genome of Liparis tanakae, snailfish: a comprehensive survey of snailfish specific genes.</title>
        <authorList>
            <person name="Kim W."/>
            <person name="Song I."/>
            <person name="Jeong J.-H."/>
            <person name="Kim D."/>
            <person name="Kim S."/>
            <person name="Ryu S."/>
            <person name="Song J.Y."/>
            <person name="Lee S.K."/>
        </authorList>
    </citation>
    <scope>NUCLEOTIDE SEQUENCE [LARGE SCALE GENOMIC DNA]</scope>
    <source>
        <tissue evidence="1">Muscle</tissue>
    </source>
</reference>
<dbReference type="AlphaFoldDB" id="A0A4Z2HDD2"/>
<organism evidence="1 2">
    <name type="scientific">Liparis tanakae</name>
    <name type="common">Tanaka's snailfish</name>
    <dbReference type="NCBI Taxonomy" id="230148"/>
    <lineage>
        <taxon>Eukaryota</taxon>
        <taxon>Metazoa</taxon>
        <taxon>Chordata</taxon>
        <taxon>Craniata</taxon>
        <taxon>Vertebrata</taxon>
        <taxon>Euteleostomi</taxon>
        <taxon>Actinopterygii</taxon>
        <taxon>Neopterygii</taxon>
        <taxon>Teleostei</taxon>
        <taxon>Neoteleostei</taxon>
        <taxon>Acanthomorphata</taxon>
        <taxon>Eupercaria</taxon>
        <taxon>Perciformes</taxon>
        <taxon>Cottioidei</taxon>
        <taxon>Cottales</taxon>
        <taxon>Liparidae</taxon>
        <taxon>Liparis</taxon>
    </lineage>
</organism>
<dbReference type="Proteomes" id="UP000314294">
    <property type="component" value="Unassembled WGS sequence"/>
</dbReference>
<evidence type="ECO:0000313" key="1">
    <source>
        <dbReference type="EMBL" id="TNN63888.1"/>
    </source>
</evidence>
<dbReference type="EMBL" id="SRLO01000263">
    <property type="protein sequence ID" value="TNN63888.1"/>
    <property type="molecule type" value="Genomic_DNA"/>
</dbReference>
<evidence type="ECO:0000313" key="2">
    <source>
        <dbReference type="Proteomes" id="UP000314294"/>
    </source>
</evidence>
<gene>
    <name evidence="1" type="ORF">EYF80_025882</name>
</gene>
<protein>
    <submittedName>
        <fullName evidence="1">Uncharacterized protein</fullName>
    </submittedName>
</protein>
<comment type="caution">
    <text evidence="1">The sequence shown here is derived from an EMBL/GenBank/DDBJ whole genome shotgun (WGS) entry which is preliminary data.</text>
</comment>
<keyword evidence="2" id="KW-1185">Reference proteome</keyword>
<name>A0A4Z2HDD2_9TELE</name>
<proteinExistence type="predicted"/>
<accession>A0A4Z2HDD2</accession>